<feature type="transmembrane region" description="Helical" evidence="5">
    <location>
        <begin position="137"/>
        <end position="158"/>
    </location>
</feature>
<reference evidence="7" key="1">
    <citation type="journal article" date="2023" name="Microbiol Resour">
        <title>Genome Sequences of Rhodoplanes serenus and Two Thermotolerant Strains, Rhodoplanes tepidamans and 'Rhodoplanes cryptolactis,' Further Refine the Genus.</title>
        <authorList>
            <person name="Rayyan A.A."/>
            <person name="Kyndt J.A."/>
        </authorList>
    </citation>
    <scope>NUCLEOTIDE SEQUENCE</scope>
    <source>
        <strain evidence="7">DSM 9987</strain>
    </source>
</reference>
<dbReference type="RefSeq" id="WP_272775895.1">
    <property type="nucleotide sequence ID" value="NZ_JAQQLI010000005.1"/>
</dbReference>
<feature type="transmembrane region" description="Helical" evidence="5">
    <location>
        <begin position="196"/>
        <end position="215"/>
    </location>
</feature>
<keyword evidence="3 5" id="KW-1133">Transmembrane helix</keyword>
<dbReference type="EMBL" id="JAQQLI010000005">
    <property type="protein sequence ID" value="MDC7785045.1"/>
    <property type="molecule type" value="Genomic_DNA"/>
</dbReference>
<keyword evidence="8" id="KW-1185">Reference proteome</keyword>
<evidence type="ECO:0000256" key="4">
    <source>
        <dbReference type="ARBA" id="ARBA00023136"/>
    </source>
</evidence>
<protein>
    <submittedName>
        <fullName evidence="7">Sodium:calcium antiporter</fullName>
    </submittedName>
</protein>
<evidence type="ECO:0000256" key="5">
    <source>
        <dbReference type="SAM" id="Phobius"/>
    </source>
</evidence>
<name>A0ABT5J7P6_RHOTP</name>
<dbReference type="InterPro" id="IPR004837">
    <property type="entry name" value="NaCa_Exmemb"/>
</dbReference>
<sequence length="348" mass="35567">MSFVPLGLWTNIALFALASAFVWLAGTRMTERLDAIAGITGMDRAFVGMLLLGGATSLPEIAAVSTASATGNAALATNNLLGSVAFNVMLIAVADAVIGRDALTAVVPSATTLLQGALSMIVLCLMAIAVLTGDVAIAGVGIWPTVLFVVCVAAFRLAAGYRERAPWKVSTGTPPAVVDTPKEADGPGPAPSLRRLIATAGVAAAVILVAGLVLSQSADAIAKQTGLGSGIVGLVLVAFATSLPEVSSITAAVRRKRYEMALGDVFGTNILTVGLVFLADLFYRDGPVLAQAGRFEAVAALLGLLLTGIFLVGLLERSDRTILHMGYDAATGVVVFVGGLVLLFFLQS</sequence>
<dbReference type="Proteomes" id="UP001165652">
    <property type="component" value="Unassembled WGS sequence"/>
</dbReference>
<gene>
    <name evidence="7" type="ORF">PQJ73_05060</name>
</gene>
<dbReference type="Pfam" id="PF01699">
    <property type="entry name" value="Na_Ca_ex"/>
    <property type="match status" value="2"/>
</dbReference>
<evidence type="ECO:0000259" key="6">
    <source>
        <dbReference type="Pfam" id="PF01699"/>
    </source>
</evidence>
<feature type="transmembrane region" description="Helical" evidence="5">
    <location>
        <begin position="46"/>
        <end position="68"/>
    </location>
</feature>
<feature type="transmembrane region" description="Helical" evidence="5">
    <location>
        <begin position="295"/>
        <end position="315"/>
    </location>
</feature>
<feature type="transmembrane region" description="Helical" evidence="5">
    <location>
        <begin position="6"/>
        <end position="25"/>
    </location>
</feature>
<feature type="domain" description="Sodium/calcium exchanger membrane region" evidence="6">
    <location>
        <begin position="12"/>
        <end position="153"/>
    </location>
</feature>
<keyword evidence="2 5" id="KW-0812">Transmembrane</keyword>
<reference evidence="7" key="2">
    <citation type="submission" date="2023-02" db="EMBL/GenBank/DDBJ databases">
        <authorList>
            <person name="Rayyan A."/>
            <person name="Meyer T."/>
            <person name="Kyndt J.A."/>
        </authorList>
    </citation>
    <scope>NUCLEOTIDE SEQUENCE</scope>
    <source>
        <strain evidence="7">DSM 9987</strain>
    </source>
</reference>
<feature type="transmembrane region" description="Helical" evidence="5">
    <location>
        <begin position="80"/>
        <end position="98"/>
    </location>
</feature>
<comment type="caution">
    <text evidence="7">The sequence shown here is derived from an EMBL/GenBank/DDBJ whole genome shotgun (WGS) entry which is preliminary data.</text>
</comment>
<proteinExistence type="predicted"/>
<feature type="transmembrane region" description="Helical" evidence="5">
    <location>
        <begin position="227"/>
        <end position="253"/>
    </location>
</feature>
<evidence type="ECO:0000313" key="8">
    <source>
        <dbReference type="Proteomes" id="UP001165652"/>
    </source>
</evidence>
<evidence type="ECO:0000313" key="7">
    <source>
        <dbReference type="EMBL" id="MDC7785045.1"/>
    </source>
</evidence>
<keyword evidence="4 5" id="KW-0472">Membrane</keyword>
<feature type="transmembrane region" description="Helical" evidence="5">
    <location>
        <begin position="265"/>
        <end position="283"/>
    </location>
</feature>
<comment type="subcellular location">
    <subcellularLocation>
        <location evidence="1">Membrane</location>
        <topology evidence="1">Multi-pass membrane protein</topology>
    </subcellularLocation>
</comment>
<dbReference type="InterPro" id="IPR044880">
    <property type="entry name" value="NCX_ion-bd_dom_sf"/>
</dbReference>
<accession>A0ABT5J7P6</accession>
<feature type="transmembrane region" description="Helical" evidence="5">
    <location>
        <begin position="327"/>
        <end position="346"/>
    </location>
</feature>
<evidence type="ECO:0000256" key="2">
    <source>
        <dbReference type="ARBA" id="ARBA00022692"/>
    </source>
</evidence>
<evidence type="ECO:0000256" key="3">
    <source>
        <dbReference type="ARBA" id="ARBA00022989"/>
    </source>
</evidence>
<dbReference type="Gene3D" id="1.20.1420.30">
    <property type="entry name" value="NCX, central ion-binding region"/>
    <property type="match status" value="2"/>
</dbReference>
<organism evidence="7 8">
    <name type="scientific">Rhodoplanes tepidamans</name>
    <name type="common">Rhodoplanes cryptolactis</name>
    <dbReference type="NCBI Taxonomy" id="200616"/>
    <lineage>
        <taxon>Bacteria</taxon>
        <taxon>Pseudomonadati</taxon>
        <taxon>Pseudomonadota</taxon>
        <taxon>Alphaproteobacteria</taxon>
        <taxon>Hyphomicrobiales</taxon>
        <taxon>Nitrobacteraceae</taxon>
        <taxon>Rhodoplanes</taxon>
    </lineage>
</organism>
<feature type="transmembrane region" description="Helical" evidence="5">
    <location>
        <begin position="110"/>
        <end position="131"/>
    </location>
</feature>
<evidence type="ECO:0000256" key="1">
    <source>
        <dbReference type="ARBA" id="ARBA00004141"/>
    </source>
</evidence>
<feature type="domain" description="Sodium/calcium exchanger membrane region" evidence="6">
    <location>
        <begin position="198"/>
        <end position="334"/>
    </location>
</feature>